<dbReference type="AlphaFoldDB" id="A0A0M2URQ9"/>
<dbReference type="InterPro" id="IPR013427">
    <property type="entry name" value="Haem-bd_dom_put"/>
</dbReference>
<evidence type="ECO:0000259" key="6">
    <source>
        <dbReference type="PROSITE" id="PS51007"/>
    </source>
</evidence>
<evidence type="ECO:0000256" key="4">
    <source>
        <dbReference type="PROSITE-ProRule" id="PRU00433"/>
    </source>
</evidence>
<dbReference type="SUPFAM" id="SSF46626">
    <property type="entry name" value="Cytochrome c"/>
    <property type="match status" value="2"/>
</dbReference>
<dbReference type="Proteomes" id="UP000034954">
    <property type="component" value="Unassembled WGS sequence"/>
</dbReference>
<comment type="caution">
    <text evidence="7">The sequence shown here is derived from an EMBL/GenBank/DDBJ whole genome shotgun (WGS) entry which is preliminary data.</text>
</comment>
<evidence type="ECO:0000256" key="1">
    <source>
        <dbReference type="ARBA" id="ARBA00022617"/>
    </source>
</evidence>
<reference evidence="7 8" key="1">
    <citation type="journal article" date="2013" name="BMC Microbiol.">
        <title>Identification of the type II cytochrome c maturation pathway in anammox bacteria by comparative genomics.</title>
        <authorList>
            <person name="Ferousi C."/>
            <person name="Speth D.R."/>
            <person name="Reimann J."/>
            <person name="Op den Camp H.J."/>
            <person name="Allen J.W."/>
            <person name="Keltjens J.T."/>
            <person name="Jetten M.S."/>
        </authorList>
    </citation>
    <scope>NUCLEOTIDE SEQUENCE [LARGE SCALE GENOMIC DNA]</scope>
    <source>
        <strain evidence="7">RU1</strain>
    </source>
</reference>
<sequence length="316" mass="34248">MNKSMLKITAFGIAVIGFYIYITMYVAGLSGTGGGESAGGVSPEAGEKIFWGDGQCSTCHKIGTSGSATRGPDQEGLASRAEERAKELGLPSGLDYLVESIVDPDKYIVKGYDKIMPRVYDPPIMLSREKILAVLAYLQTLGGEPDLGALMKYKDKIPEASKKKVKPWVPPMVVDAKEGEKVFFDETRPVTCGKCHVVNGRGKKVGPELTGIGAIQTADYFVESVLKPSAKIVKGYETMYVITTDGIPYNGLIKSETDEELVLLKEESGEIEEVVIPKSDIAEMKKQEVSIMPGNIGELLSVKDFYGIVSFLQSLK</sequence>
<dbReference type="PROSITE" id="PS51007">
    <property type="entry name" value="CYTC"/>
    <property type="match status" value="2"/>
</dbReference>
<dbReference type="InterPro" id="IPR009056">
    <property type="entry name" value="Cyt_c-like_dom"/>
</dbReference>
<keyword evidence="1 4" id="KW-0349">Heme</keyword>
<evidence type="ECO:0000256" key="5">
    <source>
        <dbReference type="SAM" id="Phobius"/>
    </source>
</evidence>
<evidence type="ECO:0000313" key="8">
    <source>
        <dbReference type="Proteomes" id="UP000034954"/>
    </source>
</evidence>
<dbReference type="Gene3D" id="1.10.760.10">
    <property type="entry name" value="Cytochrome c-like domain"/>
    <property type="match status" value="2"/>
</dbReference>
<accession>A0A0M2URQ9</accession>
<proteinExistence type="predicted"/>
<protein>
    <submittedName>
        <fullName evidence="7">Heme protein</fullName>
    </submittedName>
</protein>
<name>A0A0M2URQ9_9BACT</name>
<dbReference type="NCBIfam" id="TIGR02603">
    <property type="entry name" value="CxxCH_TIGR02603"/>
    <property type="match status" value="1"/>
</dbReference>
<feature type="domain" description="Cytochrome c" evidence="6">
    <location>
        <begin position="41"/>
        <end position="142"/>
    </location>
</feature>
<keyword evidence="2 4" id="KW-0479">Metal-binding</keyword>
<keyword evidence="5" id="KW-0472">Membrane</keyword>
<dbReference type="PANTHER" id="PTHR33546">
    <property type="entry name" value="LARGE, MULTIFUNCTIONAL SECRETED PROTEIN-RELATED"/>
    <property type="match status" value="1"/>
</dbReference>
<dbReference type="PANTHER" id="PTHR33546:SF1">
    <property type="entry name" value="LARGE, MULTIFUNCTIONAL SECRETED PROTEIN"/>
    <property type="match status" value="1"/>
</dbReference>
<evidence type="ECO:0000256" key="2">
    <source>
        <dbReference type="ARBA" id="ARBA00022723"/>
    </source>
</evidence>
<feature type="transmembrane region" description="Helical" evidence="5">
    <location>
        <begin position="6"/>
        <end position="27"/>
    </location>
</feature>
<evidence type="ECO:0000256" key="3">
    <source>
        <dbReference type="ARBA" id="ARBA00023004"/>
    </source>
</evidence>
<dbReference type="EMBL" id="LAQJ01000237">
    <property type="protein sequence ID" value="KKO18758.1"/>
    <property type="molecule type" value="Genomic_DNA"/>
</dbReference>
<organism evidence="7 8">
    <name type="scientific">Candidatus Brocadia fulgida</name>
    <dbReference type="NCBI Taxonomy" id="380242"/>
    <lineage>
        <taxon>Bacteria</taxon>
        <taxon>Pseudomonadati</taxon>
        <taxon>Planctomycetota</taxon>
        <taxon>Candidatus Brocadiia</taxon>
        <taxon>Candidatus Brocadiales</taxon>
        <taxon>Candidatus Brocadiaceae</taxon>
        <taxon>Candidatus Brocadia</taxon>
    </lineage>
</organism>
<gene>
    <name evidence="7" type="ORF">BROFUL_02538</name>
</gene>
<dbReference type="GO" id="GO:0046872">
    <property type="term" value="F:metal ion binding"/>
    <property type="evidence" value="ECO:0007669"/>
    <property type="project" value="UniProtKB-KW"/>
</dbReference>
<evidence type="ECO:0000313" key="7">
    <source>
        <dbReference type="EMBL" id="KKO18758.1"/>
    </source>
</evidence>
<dbReference type="GO" id="GO:0020037">
    <property type="term" value="F:heme binding"/>
    <property type="evidence" value="ECO:0007669"/>
    <property type="project" value="InterPro"/>
</dbReference>
<dbReference type="InterPro" id="IPR036909">
    <property type="entry name" value="Cyt_c-like_dom_sf"/>
</dbReference>
<keyword evidence="8" id="KW-1185">Reference proteome</keyword>
<keyword evidence="3 4" id="KW-0408">Iron</keyword>
<dbReference type="GO" id="GO:0009055">
    <property type="term" value="F:electron transfer activity"/>
    <property type="evidence" value="ECO:0007669"/>
    <property type="project" value="InterPro"/>
</dbReference>
<feature type="domain" description="Cytochrome c" evidence="6">
    <location>
        <begin position="174"/>
        <end position="316"/>
    </location>
</feature>
<keyword evidence="5" id="KW-1133">Transmembrane helix</keyword>
<keyword evidence="5" id="KW-0812">Transmembrane</keyword>